<evidence type="ECO:0000313" key="3">
    <source>
        <dbReference type="Proteomes" id="UP001164746"/>
    </source>
</evidence>
<dbReference type="EMBL" id="CP111014">
    <property type="protein sequence ID" value="WAQ98523.1"/>
    <property type="molecule type" value="Genomic_DNA"/>
</dbReference>
<evidence type="ECO:0000256" key="1">
    <source>
        <dbReference type="ARBA" id="ARBA00022536"/>
    </source>
</evidence>
<dbReference type="PANTHER" id="PTHR24043:SF8">
    <property type="entry name" value="EGF-LIKE DOMAIN-CONTAINING PROTEIN"/>
    <property type="match status" value="1"/>
</dbReference>
<gene>
    <name evidence="2" type="ORF">MAR_022896</name>
</gene>
<feature type="non-terminal residue" evidence="2">
    <location>
        <position position="1"/>
    </location>
</feature>
<dbReference type="Proteomes" id="UP001164746">
    <property type="component" value="Chromosome 3"/>
</dbReference>
<sequence>CSNSFYGENCAQNCGNCLDGSRCNLKNGTCPRGCSSGYRGVYCNQSTVLRELPLINLTSTPSFNCSYLSWRSNYYLKNACFFVKSSVACAAGRYGHGCLSNCSGNCFNKLRCHFSTGSCSYGCASGYDYSIDTSCGKACNNGRFGQNCSSHCGHCIGAAVCDHVSGNCPIGGCERGFNGSRCQTTCLGGKFGKGCNFSCGSCRNLAICNNINGSCIDGCEKGHFGLYCQKG</sequence>
<dbReference type="Gene3D" id="2.170.300.10">
    <property type="entry name" value="Tie2 ligand-binding domain superfamily"/>
    <property type="match status" value="1"/>
</dbReference>
<name>A0ABY7DN02_MYAAR</name>
<keyword evidence="1" id="KW-0245">EGF-like domain</keyword>
<dbReference type="PANTHER" id="PTHR24043">
    <property type="entry name" value="SCAVENGER RECEPTOR CLASS F"/>
    <property type="match status" value="1"/>
</dbReference>
<proteinExistence type="predicted"/>
<reference evidence="2" key="1">
    <citation type="submission" date="2022-11" db="EMBL/GenBank/DDBJ databases">
        <title>Centuries of genome instability and evolution in soft-shell clam transmissible cancer (bioRxiv).</title>
        <authorList>
            <person name="Hart S.F.M."/>
            <person name="Yonemitsu M.A."/>
            <person name="Giersch R.M."/>
            <person name="Beal B.F."/>
            <person name="Arriagada G."/>
            <person name="Davis B.W."/>
            <person name="Ostrander E.A."/>
            <person name="Goff S.P."/>
            <person name="Metzger M.J."/>
        </authorList>
    </citation>
    <scope>NUCLEOTIDE SEQUENCE</scope>
    <source>
        <strain evidence="2">MELC-2E11</strain>
        <tissue evidence="2">Siphon/mantle</tissue>
    </source>
</reference>
<accession>A0ABY7DN02</accession>
<organism evidence="2 3">
    <name type="scientific">Mya arenaria</name>
    <name type="common">Soft-shell clam</name>
    <dbReference type="NCBI Taxonomy" id="6604"/>
    <lineage>
        <taxon>Eukaryota</taxon>
        <taxon>Metazoa</taxon>
        <taxon>Spiralia</taxon>
        <taxon>Lophotrochozoa</taxon>
        <taxon>Mollusca</taxon>
        <taxon>Bivalvia</taxon>
        <taxon>Autobranchia</taxon>
        <taxon>Heteroconchia</taxon>
        <taxon>Euheterodonta</taxon>
        <taxon>Imparidentia</taxon>
        <taxon>Neoheterodontei</taxon>
        <taxon>Myida</taxon>
        <taxon>Myoidea</taxon>
        <taxon>Myidae</taxon>
        <taxon>Mya</taxon>
    </lineage>
</organism>
<feature type="non-terminal residue" evidence="2">
    <location>
        <position position="231"/>
    </location>
</feature>
<dbReference type="InterPro" id="IPR042635">
    <property type="entry name" value="MEGF10/SREC1/2-like"/>
</dbReference>
<evidence type="ECO:0000313" key="2">
    <source>
        <dbReference type="EMBL" id="WAQ98523.1"/>
    </source>
</evidence>
<protein>
    <submittedName>
        <fullName evidence="2">TIE1-like protein</fullName>
    </submittedName>
</protein>
<keyword evidence="3" id="KW-1185">Reference proteome</keyword>